<accession>A0AA39SBG3</accession>
<proteinExistence type="predicted"/>
<evidence type="ECO:0000313" key="3">
    <source>
        <dbReference type="Proteomes" id="UP001168877"/>
    </source>
</evidence>
<evidence type="ECO:0000256" key="1">
    <source>
        <dbReference type="SAM" id="MobiDB-lite"/>
    </source>
</evidence>
<name>A0AA39SBG3_ACESA</name>
<keyword evidence="3" id="KW-1185">Reference proteome</keyword>
<feature type="compositionally biased region" description="Basic residues" evidence="1">
    <location>
        <begin position="192"/>
        <end position="205"/>
    </location>
</feature>
<feature type="compositionally biased region" description="Polar residues" evidence="1">
    <location>
        <begin position="176"/>
        <end position="190"/>
    </location>
</feature>
<reference evidence="2" key="1">
    <citation type="journal article" date="2022" name="Plant J.">
        <title>Strategies of tolerance reflected in two North American maple genomes.</title>
        <authorList>
            <person name="McEvoy S.L."/>
            <person name="Sezen U.U."/>
            <person name="Trouern-Trend A."/>
            <person name="McMahon S.M."/>
            <person name="Schaberg P.G."/>
            <person name="Yang J."/>
            <person name="Wegrzyn J.L."/>
            <person name="Swenson N.G."/>
        </authorList>
    </citation>
    <scope>NUCLEOTIDE SEQUENCE</scope>
    <source>
        <strain evidence="2">NS2018</strain>
    </source>
</reference>
<feature type="region of interest" description="Disordered" evidence="1">
    <location>
        <begin position="173"/>
        <end position="205"/>
    </location>
</feature>
<reference evidence="2" key="2">
    <citation type="submission" date="2023-06" db="EMBL/GenBank/DDBJ databases">
        <authorList>
            <person name="Swenson N.G."/>
            <person name="Wegrzyn J.L."/>
            <person name="Mcevoy S.L."/>
        </authorList>
    </citation>
    <scope>NUCLEOTIDE SEQUENCE</scope>
    <source>
        <strain evidence="2">NS2018</strain>
        <tissue evidence="2">Leaf</tissue>
    </source>
</reference>
<gene>
    <name evidence="2" type="ORF">LWI29_004688</name>
</gene>
<evidence type="ECO:0000313" key="2">
    <source>
        <dbReference type="EMBL" id="KAK0586305.1"/>
    </source>
</evidence>
<organism evidence="2 3">
    <name type="scientific">Acer saccharum</name>
    <name type="common">Sugar maple</name>
    <dbReference type="NCBI Taxonomy" id="4024"/>
    <lineage>
        <taxon>Eukaryota</taxon>
        <taxon>Viridiplantae</taxon>
        <taxon>Streptophyta</taxon>
        <taxon>Embryophyta</taxon>
        <taxon>Tracheophyta</taxon>
        <taxon>Spermatophyta</taxon>
        <taxon>Magnoliopsida</taxon>
        <taxon>eudicotyledons</taxon>
        <taxon>Gunneridae</taxon>
        <taxon>Pentapetalae</taxon>
        <taxon>rosids</taxon>
        <taxon>malvids</taxon>
        <taxon>Sapindales</taxon>
        <taxon>Sapindaceae</taxon>
        <taxon>Hippocastanoideae</taxon>
        <taxon>Acereae</taxon>
        <taxon>Acer</taxon>
    </lineage>
</organism>
<protein>
    <submittedName>
        <fullName evidence="2">Uncharacterized protein</fullName>
    </submittedName>
</protein>
<dbReference type="EMBL" id="JAUESC010000382">
    <property type="protein sequence ID" value="KAK0586305.1"/>
    <property type="molecule type" value="Genomic_DNA"/>
</dbReference>
<comment type="caution">
    <text evidence="2">The sequence shown here is derived from an EMBL/GenBank/DDBJ whole genome shotgun (WGS) entry which is preliminary data.</text>
</comment>
<dbReference type="AlphaFoldDB" id="A0AA39SBG3"/>
<dbReference type="Proteomes" id="UP001168877">
    <property type="component" value="Unassembled WGS sequence"/>
</dbReference>
<sequence>MQFEQNCQIELLIHKRPPEVDITILEELNREQNKQVKKLCDQQEAFKLQPKSTASSLDASSNSQVVVERIEMVLEENGACLTNDRTYHQFYRGGSHIQARNRDFIYRCAIYGPEKLQKSQLVTCSLNVAMEFPEEFGQEQQPENLSDERPTENGLTAVEQQMQGQKLVDQLPPLSQMPSKPQLTTTTCITKQRGKTKKRYQINGN</sequence>